<dbReference type="SUPFAM" id="SSF46785">
    <property type="entry name" value="Winged helix' DNA-binding domain"/>
    <property type="match status" value="1"/>
</dbReference>
<comment type="subunit">
    <text evidence="3">Homodimer.</text>
</comment>
<dbReference type="STRING" id="656519.Halsa_1504"/>
<comment type="similarity">
    <text evidence="2">Belongs to the DtxR/MntR family.</text>
</comment>
<evidence type="ECO:0000256" key="6">
    <source>
        <dbReference type="ARBA" id="ARBA00023015"/>
    </source>
</evidence>
<keyword evidence="9" id="KW-0804">Transcription</keyword>
<keyword evidence="4" id="KW-0963">Cytoplasm</keyword>
<dbReference type="PANTHER" id="PTHR33238">
    <property type="entry name" value="IRON (METAL) DEPENDENT REPRESSOR, DTXR FAMILY"/>
    <property type="match status" value="1"/>
</dbReference>
<dbReference type="InterPro" id="IPR022687">
    <property type="entry name" value="HTH_DTXR"/>
</dbReference>
<dbReference type="GO" id="GO:0046914">
    <property type="term" value="F:transition metal ion binding"/>
    <property type="evidence" value="ECO:0007669"/>
    <property type="project" value="InterPro"/>
</dbReference>
<dbReference type="PROSITE" id="PS50944">
    <property type="entry name" value="HTH_DTXR"/>
    <property type="match status" value="1"/>
</dbReference>
<accession>E4RLL5</accession>
<dbReference type="eggNOG" id="COG1321">
    <property type="taxonomic scope" value="Bacteria"/>
</dbReference>
<evidence type="ECO:0000256" key="3">
    <source>
        <dbReference type="ARBA" id="ARBA00011738"/>
    </source>
</evidence>
<evidence type="ECO:0000313" key="13">
    <source>
        <dbReference type="EMBL" id="ADQ14929.1"/>
    </source>
</evidence>
<dbReference type="InterPro" id="IPR022689">
    <property type="entry name" value="Iron_dep_repressor"/>
</dbReference>
<dbReference type="NCBIfam" id="NF003025">
    <property type="entry name" value="PRK03902.1"/>
    <property type="match status" value="1"/>
</dbReference>
<evidence type="ECO:0000256" key="4">
    <source>
        <dbReference type="ARBA" id="ARBA00022490"/>
    </source>
</evidence>
<evidence type="ECO:0000256" key="1">
    <source>
        <dbReference type="ARBA" id="ARBA00004496"/>
    </source>
</evidence>
<dbReference type="Proteomes" id="UP000007434">
    <property type="component" value="Chromosome"/>
</dbReference>
<evidence type="ECO:0000256" key="7">
    <source>
        <dbReference type="ARBA" id="ARBA00023125"/>
    </source>
</evidence>
<dbReference type="OrthoDB" id="9791355at2"/>
<dbReference type="EMBL" id="CP002304">
    <property type="protein sequence ID" value="ADQ14929.1"/>
    <property type="molecule type" value="Genomic_DNA"/>
</dbReference>
<keyword evidence="6" id="KW-0805">Transcription regulation</keyword>
<reference evidence="13 14" key="1">
    <citation type="submission" date="2010-11" db="EMBL/GenBank/DDBJ databases">
        <title>Complete sequence of Halanaerobium sp. sapolanicus.</title>
        <authorList>
            <consortium name="US DOE Joint Genome Institute"/>
            <person name="Lucas S."/>
            <person name="Copeland A."/>
            <person name="Lapidus A."/>
            <person name="Cheng J.-F."/>
            <person name="Bruce D."/>
            <person name="Goodwin L."/>
            <person name="Pitluck S."/>
            <person name="Davenport K."/>
            <person name="Detter J.C."/>
            <person name="Han C."/>
            <person name="Tapia R."/>
            <person name="Land M."/>
            <person name="Hauser L."/>
            <person name="Jeffries C."/>
            <person name="Kyrpides N."/>
            <person name="Ivanova N."/>
            <person name="Mikhailova N."/>
            <person name="Begemann M.B."/>
            <person name="Mormile M.R."/>
            <person name="Wall J.D."/>
            <person name="Elias D.A."/>
            <person name="Woyke T."/>
        </authorList>
    </citation>
    <scope>NUCLEOTIDE SEQUENCE [LARGE SCALE GENOMIC DNA]</scope>
    <source>
        <strain evidence="14">sapolanicus</strain>
    </source>
</reference>
<evidence type="ECO:0000313" key="14">
    <source>
        <dbReference type="Proteomes" id="UP000007434"/>
    </source>
</evidence>
<evidence type="ECO:0000256" key="8">
    <source>
        <dbReference type="ARBA" id="ARBA00023159"/>
    </source>
</evidence>
<dbReference type="GO" id="GO:0005737">
    <property type="term" value="C:cytoplasm"/>
    <property type="evidence" value="ECO:0007669"/>
    <property type="project" value="UniProtKB-SubCell"/>
</dbReference>
<dbReference type="InterPro" id="IPR050536">
    <property type="entry name" value="DtxR_MntR_Metal-Reg"/>
</dbReference>
<proteinExistence type="inferred from homology"/>
<evidence type="ECO:0000256" key="2">
    <source>
        <dbReference type="ARBA" id="ARBA00007871"/>
    </source>
</evidence>
<dbReference type="GO" id="GO:0046983">
    <property type="term" value="F:protein dimerization activity"/>
    <property type="evidence" value="ECO:0007669"/>
    <property type="project" value="InterPro"/>
</dbReference>
<reference evidence="13 14" key="2">
    <citation type="journal article" date="2011" name="J. Bacteriol.">
        <title>Complete Genome Sequence of the Haloalkaliphilic, Hydrogen Producing Halanaerobium hydrogenoformans.</title>
        <authorList>
            <person name="Brown S.D."/>
            <person name="Begemann M.B."/>
            <person name="Mormile M.R."/>
            <person name="Wall J.D."/>
            <person name="Han C.S."/>
            <person name="Goodwin L.A."/>
            <person name="Pitluck S."/>
            <person name="Land M.L."/>
            <person name="Hauser L.J."/>
            <person name="Elias D.A."/>
        </authorList>
    </citation>
    <scope>NUCLEOTIDE SEQUENCE [LARGE SCALE GENOMIC DNA]</scope>
    <source>
        <strain evidence="14">sapolanicus</strain>
    </source>
</reference>
<dbReference type="InterPro" id="IPR001367">
    <property type="entry name" value="Fe_dep_repressor"/>
</dbReference>
<name>E4RLL5_HALHG</name>
<dbReference type="RefSeq" id="WP_013406007.1">
    <property type="nucleotide sequence ID" value="NC_014654.1"/>
</dbReference>
<dbReference type="KEGG" id="has:Halsa_1504"/>
<evidence type="ECO:0000256" key="11">
    <source>
        <dbReference type="ARBA" id="ARBA00032593"/>
    </source>
</evidence>
<dbReference type="InterPro" id="IPR036390">
    <property type="entry name" value="WH_DNA-bd_sf"/>
</dbReference>
<feature type="domain" description="HTH dtxR-type" evidence="12">
    <location>
        <begin position="1"/>
        <end position="63"/>
    </location>
</feature>
<dbReference type="Gene3D" id="1.10.60.10">
    <property type="entry name" value="Iron dependent repressor, metal binding and dimerisation domain"/>
    <property type="match status" value="1"/>
</dbReference>
<keyword evidence="14" id="KW-1185">Reference proteome</keyword>
<keyword evidence="10" id="KW-0464">Manganese</keyword>
<dbReference type="Gene3D" id="1.10.10.10">
    <property type="entry name" value="Winged helix-like DNA-binding domain superfamily/Winged helix DNA-binding domain"/>
    <property type="match status" value="1"/>
</dbReference>
<protein>
    <recommendedName>
        <fullName evidence="11">Manganese transport regulator</fullName>
    </recommendedName>
</protein>
<dbReference type="FunFam" id="1.10.10.10:FF:000189">
    <property type="entry name" value="HTH-type transcriptional regulator MntR"/>
    <property type="match status" value="1"/>
</dbReference>
<dbReference type="GO" id="GO:0003700">
    <property type="term" value="F:DNA-binding transcription factor activity"/>
    <property type="evidence" value="ECO:0007669"/>
    <property type="project" value="InterPro"/>
</dbReference>
<dbReference type="Pfam" id="PF01325">
    <property type="entry name" value="Fe_dep_repress"/>
    <property type="match status" value="1"/>
</dbReference>
<dbReference type="PANTHER" id="PTHR33238:SF11">
    <property type="entry name" value="TRANSCRIPTIONAL REGULATOR MNTR"/>
    <property type="match status" value="1"/>
</dbReference>
<dbReference type="Pfam" id="PF02742">
    <property type="entry name" value="Fe_dep_repr_C"/>
    <property type="match status" value="1"/>
</dbReference>
<dbReference type="HOGENOM" id="CLU_069532_3_0_9"/>
<organism evidence="13 14">
    <name type="scientific">Halanaerobium hydrogeniformans</name>
    <name type="common">Halanaerobium sp. (strain sapolanicus)</name>
    <dbReference type="NCBI Taxonomy" id="656519"/>
    <lineage>
        <taxon>Bacteria</taxon>
        <taxon>Bacillati</taxon>
        <taxon>Bacillota</taxon>
        <taxon>Clostridia</taxon>
        <taxon>Halanaerobiales</taxon>
        <taxon>Halanaerobiaceae</taxon>
        <taxon>Halanaerobium</taxon>
    </lineage>
</organism>
<evidence type="ECO:0000256" key="9">
    <source>
        <dbReference type="ARBA" id="ARBA00023163"/>
    </source>
</evidence>
<dbReference type="InterPro" id="IPR036388">
    <property type="entry name" value="WH-like_DNA-bd_sf"/>
</dbReference>
<gene>
    <name evidence="13" type="ordered locus">Halsa_1504</name>
</gene>
<evidence type="ECO:0000259" key="12">
    <source>
        <dbReference type="PROSITE" id="PS50944"/>
    </source>
</evidence>
<dbReference type="GO" id="GO:0003677">
    <property type="term" value="F:DNA binding"/>
    <property type="evidence" value="ECO:0007669"/>
    <property type="project" value="UniProtKB-KW"/>
</dbReference>
<keyword evidence="8" id="KW-0010">Activator</keyword>
<keyword evidence="7" id="KW-0238">DNA-binding</keyword>
<dbReference type="AlphaFoldDB" id="E4RLL5"/>
<dbReference type="SMART" id="SM00529">
    <property type="entry name" value="HTH_DTXR"/>
    <property type="match status" value="1"/>
</dbReference>
<keyword evidence="5" id="KW-0678">Repressor</keyword>
<dbReference type="InterPro" id="IPR036421">
    <property type="entry name" value="Fe_dep_repressor_sf"/>
</dbReference>
<evidence type="ECO:0000256" key="5">
    <source>
        <dbReference type="ARBA" id="ARBA00022491"/>
    </source>
</evidence>
<comment type="subcellular location">
    <subcellularLocation>
        <location evidence="1">Cytoplasm</location>
    </subcellularLocation>
</comment>
<evidence type="ECO:0000256" key="10">
    <source>
        <dbReference type="ARBA" id="ARBA00023211"/>
    </source>
</evidence>
<sequence length="138" mass="16054">MLTTVMEDYLECIYDIIEIKGYAGTNDIAEKLDISPSTVSRMIKKLDEEGYINYEPYRGMTLTKTGEIIGERISSNHKLLEEFFNILGIEDEEIIEQDIEGIEHYLSDKTIESVIALVSFFKENPERLKEFKQFKDQN</sequence>